<gene>
    <name evidence="1" type="ORF">PSON_ATCC_30995.1.T1550113</name>
</gene>
<dbReference type="OrthoDB" id="298292at2759"/>
<proteinExistence type="predicted"/>
<dbReference type="Proteomes" id="UP000692954">
    <property type="component" value="Unassembled WGS sequence"/>
</dbReference>
<evidence type="ECO:0000313" key="1">
    <source>
        <dbReference type="EMBL" id="CAD8125035.1"/>
    </source>
</evidence>
<organism evidence="1 2">
    <name type="scientific">Paramecium sonneborni</name>
    <dbReference type="NCBI Taxonomy" id="65129"/>
    <lineage>
        <taxon>Eukaryota</taxon>
        <taxon>Sar</taxon>
        <taxon>Alveolata</taxon>
        <taxon>Ciliophora</taxon>
        <taxon>Intramacronucleata</taxon>
        <taxon>Oligohymenophorea</taxon>
        <taxon>Peniculida</taxon>
        <taxon>Parameciidae</taxon>
        <taxon>Paramecium</taxon>
    </lineage>
</organism>
<name>A0A8S1REE6_9CILI</name>
<keyword evidence="2" id="KW-1185">Reference proteome</keyword>
<evidence type="ECO:0000313" key="2">
    <source>
        <dbReference type="Proteomes" id="UP000692954"/>
    </source>
</evidence>
<comment type="caution">
    <text evidence="1">The sequence shown here is derived from an EMBL/GenBank/DDBJ whole genome shotgun (WGS) entry which is preliminary data.</text>
</comment>
<dbReference type="EMBL" id="CAJJDN010000155">
    <property type="protein sequence ID" value="CAD8125035.1"/>
    <property type="molecule type" value="Genomic_DNA"/>
</dbReference>
<reference evidence="1" key="1">
    <citation type="submission" date="2021-01" db="EMBL/GenBank/DDBJ databases">
        <authorList>
            <consortium name="Genoscope - CEA"/>
            <person name="William W."/>
        </authorList>
    </citation>
    <scope>NUCLEOTIDE SEQUENCE</scope>
</reference>
<accession>A0A8S1REE6</accession>
<sequence length="485" mass="57882">MLQNLGNYRKRITEIVSPTFFKERKISEVVEQQPPIIINNRIKSLHLPEISLLLNNSIELDFTGCKTAQMNHTNKINVFQQYDQLNEGSLMKKSVILSMNCSPKNRKLQRRGTLFLIDENEQKKYEQWVNKLRKKTTDYFVNIILNHYIELFASIQMKHHKHLIDIYCEVGEQILQSPIILIRFTLVIGSYFLEIKDFNKSSFLSKQLFIITKMLSLYKERSRIMLFISKICQQGQQYEQSLQILEDGLVYSWLSDGSEEEAQIYESMGISLFYMQQQKKARIFHFKYVNGHLEPHNSQLRISIIQQLQLTEKLLKEKGEKQNEINEAVINRLQFPFLKRERNKIIKKIDISQFEENIKQIISELSQVIKYESILLRDSQIQKPMMKLRDLGTITSKYLEMKRKNIRLQWKQRERINTVTLDKNINEYITQRNKSIIDCQLLFKRIHDNIGYKKDKELEPILIHQTQKKPLILQIRKVFEQQLYD</sequence>
<protein>
    <submittedName>
        <fullName evidence="1">Uncharacterized protein</fullName>
    </submittedName>
</protein>
<dbReference type="AlphaFoldDB" id="A0A8S1REE6"/>